<keyword evidence="7" id="KW-0812">Transmembrane</keyword>
<evidence type="ECO:0000256" key="2">
    <source>
        <dbReference type="ARBA" id="ARBA00022449"/>
    </source>
</evidence>
<evidence type="ECO:0000256" key="3">
    <source>
        <dbReference type="ARBA" id="ARBA00023053"/>
    </source>
</evidence>
<dbReference type="PANTHER" id="PTHR43562:SF3">
    <property type="entry name" value="SODIUM ION_PROTON EXCHANGER (EUROFUNG)"/>
    <property type="match status" value="1"/>
</dbReference>
<keyword evidence="4" id="KW-0406">Ion transport</keyword>
<dbReference type="AlphaFoldDB" id="A0A1W2TS04"/>
<dbReference type="STRING" id="77044.A0A1W2TS04"/>
<name>A0A1W2TS04_ROSNE</name>
<gene>
    <name evidence="8" type="ORF">SAMD00023353_5800140</name>
</gene>
<keyword evidence="5" id="KW-0739">Sodium transport</keyword>
<evidence type="ECO:0000256" key="7">
    <source>
        <dbReference type="SAM" id="Phobius"/>
    </source>
</evidence>
<keyword evidence="2" id="KW-0050">Antiport</keyword>
<dbReference type="PANTHER" id="PTHR43562">
    <property type="entry name" value="NAPA-TYPE SODIUM/HYDROGEN ANTIPORTER"/>
    <property type="match status" value="1"/>
</dbReference>
<feature type="compositionally biased region" description="Polar residues" evidence="6">
    <location>
        <begin position="132"/>
        <end position="148"/>
    </location>
</feature>
<protein>
    <submittedName>
        <fullName evidence="8">Putative sodium hydrogen exchanger family protein</fullName>
    </submittedName>
</protein>
<keyword evidence="1" id="KW-0813">Transport</keyword>
<dbReference type="GO" id="GO:0006814">
    <property type="term" value="P:sodium ion transport"/>
    <property type="evidence" value="ECO:0007669"/>
    <property type="project" value="UniProtKB-KW"/>
</dbReference>
<dbReference type="EMBL" id="DF977503">
    <property type="protein sequence ID" value="GAP91289.2"/>
    <property type="molecule type" value="Genomic_DNA"/>
</dbReference>
<feature type="compositionally biased region" description="Basic and acidic residues" evidence="6">
    <location>
        <begin position="149"/>
        <end position="160"/>
    </location>
</feature>
<organism evidence="8">
    <name type="scientific">Rosellinia necatrix</name>
    <name type="common">White root-rot fungus</name>
    <dbReference type="NCBI Taxonomy" id="77044"/>
    <lineage>
        <taxon>Eukaryota</taxon>
        <taxon>Fungi</taxon>
        <taxon>Dikarya</taxon>
        <taxon>Ascomycota</taxon>
        <taxon>Pezizomycotina</taxon>
        <taxon>Sordariomycetes</taxon>
        <taxon>Xylariomycetidae</taxon>
        <taxon>Xylariales</taxon>
        <taxon>Xylariaceae</taxon>
        <taxon>Rosellinia</taxon>
    </lineage>
</organism>
<feature type="region of interest" description="Disordered" evidence="6">
    <location>
        <begin position="130"/>
        <end position="167"/>
    </location>
</feature>
<evidence type="ECO:0000256" key="6">
    <source>
        <dbReference type="SAM" id="MobiDB-lite"/>
    </source>
</evidence>
<dbReference type="GO" id="GO:0015297">
    <property type="term" value="F:antiporter activity"/>
    <property type="evidence" value="ECO:0007669"/>
    <property type="project" value="UniProtKB-KW"/>
</dbReference>
<feature type="transmembrane region" description="Helical" evidence="7">
    <location>
        <begin position="90"/>
        <end position="121"/>
    </location>
</feature>
<keyword evidence="7" id="KW-0472">Membrane</keyword>
<sequence>MVRIITSLGQSGESGVKPETILRSVLVSVAFAIAVPIACRFVLKPGQKALDRVIKACDIKEGKTSEGESSLRSRLASWTRSKEAAFLVQTALLIILIVAADFAGASILLAAYLAGAVVSWWSERRDVCEISSPPQGTETNSEEPSTSADRQKGSNTRETESPSEGPLSHITEQEINMPQHTATVVFDSYYAHALNYILKPFFFVSPLGHRLVWE</sequence>
<dbReference type="OrthoDB" id="1288932at2759"/>
<keyword evidence="7" id="KW-1133">Transmembrane helix</keyword>
<evidence type="ECO:0000313" key="9">
    <source>
        <dbReference type="Proteomes" id="UP000054516"/>
    </source>
</evidence>
<evidence type="ECO:0000313" key="8">
    <source>
        <dbReference type="EMBL" id="GAP91289.2"/>
    </source>
</evidence>
<reference evidence="8" key="1">
    <citation type="submission" date="2016-03" db="EMBL/GenBank/DDBJ databases">
        <title>Draft genome sequence of Rosellinia necatrix.</title>
        <authorList>
            <person name="Kanematsu S."/>
        </authorList>
    </citation>
    <scope>NUCLEOTIDE SEQUENCE [LARGE SCALE GENOMIC DNA]</scope>
    <source>
        <strain evidence="8">W97</strain>
    </source>
</reference>
<evidence type="ECO:0000256" key="4">
    <source>
        <dbReference type="ARBA" id="ARBA00023065"/>
    </source>
</evidence>
<proteinExistence type="predicted"/>
<dbReference type="Proteomes" id="UP000054516">
    <property type="component" value="Unassembled WGS sequence"/>
</dbReference>
<feature type="transmembrane region" description="Helical" evidence="7">
    <location>
        <begin position="20"/>
        <end position="43"/>
    </location>
</feature>
<accession>A0A1W2TS04</accession>
<keyword evidence="3" id="KW-0915">Sodium</keyword>
<keyword evidence="9" id="KW-1185">Reference proteome</keyword>
<evidence type="ECO:0000256" key="1">
    <source>
        <dbReference type="ARBA" id="ARBA00022448"/>
    </source>
</evidence>
<evidence type="ECO:0000256" key="5">
    <source>
        <dbReference type="ARBA" id="ARBA00023201"/>
    </source>
</evidence>